<evidence type="ECO:0000256" key="1">
    <source>
        <dbReference type="ARBA" id="ARBA00022737"/>
    </source>
</evidence>
<evidence type="ECO:0000256" key="2">
    <source>
        <dbReference type="ARBA" id="ARBA00023015"/>
    </source>
</evidence>
<comment type="caution">
    <text evidence="7">The sequence shown here is derived from an EMBL/GenBank/DDBJ whole genome shotgun (WGS) entry which is preliminary data.</text>
</comment>
<dbReference type="SUPFAM" id="SSF63520">
    <property type="entry name" value="PTS-regulatory domain, PRD"/>
    <property type="match status" value="1"/>
</dbReference>
<dbReference type="InterPro" id="IPR002178">
    <property type="entry name" value="PTS_EIIA_type-2_dom"/>
</dbReference>
<organism evidence="7 8">
    <name type="scientific">Anaerostipes butyraticus</name>
    <dbReference type="NCBI Taxonomy" id="645466"/>
    <lineage>
        <taxon>Bacteria</taxon>
        <taxon>Bacillati</taxon>
        <taxon>Bacillota</taxon>
        <taxon>Clostridia</taxon>
        <taxon>Lachnospirales</taxon>
        <taxon>Lachnospiraceae</taxon>
        <taxon>Anaerostipes</taxon>
    </lineage>
</organism>
<evidence type="ECO:0000313" key="7">
    <source>
        <dbReference type="EMBL" id="GFO86567.1"/>
    </source>
</evidence>
<dbReference type="InterPro" id="IPR016152">
    <property type="entry name" value="PTrfase/Anion_transptr"/>
</dbReference>
<keyword evidence="8" id="KW-1185">Reference proteome</keyword>
<dbReference type="Proteomes" id="UP000613208">
    <property type="component" value="Unassembled WGS sequence"/>
</dbReference>
<dbReference type="SUPFAM" id="SSF55804">
    <property type="entry name" value="Phoshotransferase/anion transport protein"/>
    <property type="match status" value="1"/>
</dbReference>
<evidence type="ECO:0000259" key="5">
    <source>
        <dbReference type="PROSITE" id="PS51094"/>
    </source>
</evidence>
<evidence type="ECO:0000256" key="4">
    <source>
        <dbReference type="ARBA" id="ARBA00023163"/>
    </source>
</evidence>
<dbReference type="InterPro" id="IPR036634">
    <property type="entry name" value="PRD_sf"/>
</dbReference>
<evidence type="ECO:0000313" key="8">
    <source>
        <dbReference type="Proteomes" id="UP000613208"/>
    </source>
</evidence>
<feature type="domain" description="PRD" evidence="6">
    <location>
        <begin position="302"/>
        <end position="410"/>
    </location>
</feature>
<dbReference type="EMBL" id="BLYI01000069">
    <property type="protein sequence ID" value="GFO86567.1"/>
    <property type="molecule type" value="Genomic_DNA"/>
</dbReference>
<dbReference type="Gene3D" id="3.40.930.10">
    <property type="entry name" value="Mannitol-specific EII, Chain A"/>
    <property type="match status" value="1"/>
</dbReference>
<dbReference type="GO" id="GO:0006355">
    <property type="term" value="P:regulation of DNA-templated transcription"/>
    <property type="evidence" value="ECO:0007669"/>
    <property type="project" value="InterPro"/>
</dbReference>
<keyword evidence="4" id="KW-0804">Transcription</keyword>
<dbReference type="Pfam" id="PF05043">
    <property type="entry name" value="Mga"/>
    <property type="match status" value="1"/>
</dbReference>
<dbReference type="PANTHER" id="PTHR30185:SF18">
    <property type="entry name" value="TRANSCRIPTIONAL REGULATOR MTLR"/>
    <property type="match status" value="1"/>
</dbReference>
<dbReference type="AlphaFoldDB" id="A0A916Q973"/>
<keyword evidence="1" id="KW-0677">Repeat</keyword>
<sequence length="651" mass="76303">MNNLQEKVIRAMVDMYGFYSIEELSEMTNISVSSIKHSLGDIAEQIEEYGARLLRVPRKGICMVASDKEREKIVEELDSYANSNPESFVYRKNYILDILFNFPANYTIGLFSEELCVSRQVIQKDLNEIKEYLKQFHLKLIKRRNRGIEILGHEFDFRQALIDIRNAKYWKHAYIEDLPAKLDYRISKRAYTFFSQYYSKNDIMMVQEYLAQSEKKLGIILIDISFCRLTEYLLMSKSRIEEGKKITNTADRKMTELEKSYLEAAKGILDKMFPMETEMDLEYRFLAAKLFVAKTCDPAGKVQDEKLMDLAEDYIFIVLKAIQKENAIRLRELEKQIAVFLQTIKIKRDYMLAEWDDLHKDVQQQLHSIYAVCLAYAARLEEELGFVLTQDEIAWITLLIHQTAVISYGSRQGIFVTATDPYTTAYDAMKIENEIDNLEIVKMLHIYQYDPDRAKGKIVISTVPLKQKRENEIEITKHVSPMDLNKIRNCIDKYEKQRQNQKVIDTIRHTFQKELIMTDVSVNTKKEAIQEASRLLMEQGCLEQDVTGKVYDLEEKRPTTIGSQIAMVHIYKESVKKSGIAILRMKYPVRWSENSKVKLVFFLAINYEQSNEILMLFKFLYSLIDHKDMINKMIEAKDPETIYDFLMKEIG</sequence>
<dbReference type="CDD" id="cd00211">
    <property type="entry name" value="PTS_IIA_fru"/>
    <property type="match status" value="1"/>
</dbReference>
<feature type="domain" description="PTS EIIA type-2" evidence="5">
    <location>
        <begin position="509"/>
        <end position="649"/>
    </location>
</feature>
<dbReference type="PROSITE" id="PS51094">
    <property type="entry name" value="PTS_EIIA_TYPE_2"/>
    <property type="match status" value="1"/>
</dbReference>
<dbReference type="InterPro" id="IPR050661">
    <property type="entry name" value="BglG_antiterminators"/>
</dbReference>
<proteinExistence type="predicted"/>
<dbReference type="Pfam" id="PF00359">
    <property type="entry name" value="PTS_EIIA_2"/>
    <property type="match status" value="1"/>
</dbReference>
<dbReference type="InterPro" id="IPR007737">
    <property type="entry name" value="Mga_HTH"/>
</dbReference>
<reference evidence="7" key="1">
    <citation type="submission" date="2020-06" db="EMBL/GenBank/DDBJ databases">
        <title>Characterization of fructooligosaccharide metabolism and fructooligosaccharide-degrading enzymes in human commensal butyrate producers.</title>
        <authorList>
            <person name="Tanno H."/>
            <person name="Fujii T."/>
            <person name="Hirano K."/>
            <person name="Maeno S."/>
            <person name="Tonozuka T."/>
            <person name="Sakamoto M."/>
            <person name="Ohkuma M."/>
            <person name="Tochio T."/>
            <person name="Endo A."/>
        </authorList>
    </citation>
    <scope>NUCLEOTIDE SEQUENCE</scope>
    <source>
        <strain evidence="7">JCM 17466</strain>
    </source>
</reference>
<dbReference type="InterPro" id="IPR011608">
    <property type="entry name" value="PRD"/>
</dbReference>
<gene>
    <name evidence="7" type="ORF">ANBU17_29140</name>
</gene>
<evidence type="ECO:0000256" key="3">
    <source>
        <dbReference type="ARBA" id="ARBA00023159"/>
    </source>
</evidence>
<dbReference type="PANTHER" id="PTHR30185">
    <property type="entry name" value="CRYPTIC BETA-GLUCOSIDE BGL OPERON ANTITERMINATOR"/>
    <property type="match status" value="1"/>
</dbReference>
<keyword evidence="2" id="KW-0805">Transcription regulation</keyword>
<dbReference type="PROSITE" id="PS51372">
    <property type="entry name" value="PRD_2"/>
    <property type="match status" value="1"/>
</dbReference>
<protein>
    <submittedName>
        <fullName evidence="7">Transcriptional antiterminator</fullName>
    </submittedName>
</protein>
<evidence type="ECO:0000259" key="6">
    <source>
        <dbReference type="PROSITE" id="PS51372"/>
    </source>
</evidence>
<name>A0A916Q973_9FIRM</name>
<keyword evidence="3" id="KW-0010">Activator</keyword>
<dbReference type="RefSeq" id="WP_201312220.1">
    <property type="nucleotide sequence ID" value="NZ_BLYI01000069.1"/>
</dbReference>
<accession>A0A916Q973</accession>